<proteinExistence type="predicted"/>
<evidence type="ECO:0000313" key="1">
    <source>
        <dbReference type="EMBL" id="KAK9754657.1"/>
    </source>
</evidence>
<comment type="caution">
    <text evidence="1">The sequence shown here is derived from an EMBL/GenBank/DDBJ whole genome shotgun (WGS) entry which is preliminary data.</text>
</comment>
<keyword evidence="2" id="KW-1185">Reference proteome</keyword>
<dbReference type="Proteomes" id="UP001458880">
    <property type="component" value="Unassembled WGS sequence"/>
</dbReference>
<gene>
    <name evidence="1" type="ORF">QE152_g1094</name>
</gene>
<sequence length="75" mass="8655">MYRGHKSRAEYLLALLKNGDNSDVENLSSDEEFEEGPQQNYLSEGVEDEFLELLNENNIPTEILQKIAEGKFVHR</sequence>
<protein>
    <submittedName>
        <fullName evidence="1">Uncharacterized protein</fullName>
    </submittedName>
</protein>
<evidence type="ECO:0000313" key="2">
    <source>
        <dbReference type="Proteomes" id="UP001458880"/>
    </source>
</evidence>
<accession>A0AAW1N9L6</accession>
<name>A0AAW1N9L6_POPJA</name>
<dbReference type="AlphaFoldDB" id="A0AAW1N9L6"/>
<dbReference type="EMBL" id="JASPKY010000006">
    <property type="protein sequence ID" value="KAK9754657.1"/>
    <property type="molecule type" value="Genomic_DNA"/>
</dbReference>
<reference evidence="1 2" key="1">
    <citation type="journal article" date="2024" name="BMC Genomics">
        <title>De novo assembly and annotation of Popillia japonica's genome with initial clues to its potential as an invasive pest.</title>
        <authorList>
            <person name="Cucini C."/>
            <person name="Boschi S."/>
            <person name="Funari R."/>
            <person name="Cardaioli E."/>
            <person name="Iannotti N."/>
            <person name="Marturano G."/>
            <person name="Paoli F."/>
            <person name="Bruttini M."/>
            <person name="Carapelli A."/>
            <person name="Frati F."/>
            <person name="Nardi F."/>
        </authorList>
    </citation>
    <scope>NUCLEOTIDE SEQUENCE [LARGE SCALE GENOMIC DNA]</scope>
    <source>
        <strain evidence="1">DMR45628</strain>
    </source>
</reference>
<organism evidence="1 2">
    <name type="scientific">Popillia japonica</name>
    <name type="common">Japanese beetle</name>
    <dbReference type="NCBI Taxonomy" id="7064"/>
    <lineage>
        <taxon>Eukaryota</taxon>
        <taxon>Metazoa</taxon>
        <taxon>Ecdysozoa</taxon>
        <taxon>Arthropoda</taxon>
        <taxon>Hexapoda</taxon>
        <taxon>Insecta</taxon>
        <taxon>Pterygota</taxon>
        <taxon>Neoptera</taxon>
        <taxon>Endopterygota</taxon>
        <taxon>Coleoptera</taxon>
        <taxon>Polyphaga</taxon>
        <taxon>Scarabaeiformia</taxon>
        <taxon>Scarabaeidae</taxon>
        <taxon>Rutelinae</taxon>
        <taxon>Popillia</taxon>
    </lineage>
</organism>